<accession>A0A4Y2SUN1</accession>
<evidence type="ECO:0000313" key="3">
    <source>
        <dbReference type="Proteomes" id="UP000499080"/>
    </source>
</evidence>
<reference evidence="2 3" key="1">
    <citation type="journal article" date="2019" name="Sci. Rep.">
        <title>Orb-weaving spider Araneus ventricosus genome elucidates the spidroin gene catalogue.</title>
        <authorList>
            <person name="Kono N."/>
            <person name="Nakamura H."/>
            <person name="Ohtoshi R."/>
            <person name="Moran D.A.P."/>
            <person name="Shinohara A."/>
            <person name="Yoshida Y."/>
            <person name="Fujiwara M."/>
            <person name="Mori M."/>
            <person name="Tomita M."/>
            <person name="Arakawa K."/>
        </authorList>
    </citation>
    <scope>NUCLEOTIDE SEQUENCE [LARGE SCALE GENOMIC DNA]</scope>
</reference>
<dbReference type="EMBL" id="BGPR01024194">
    <property type="protein sequence ID" value="GBN92044.1"/>
    <property type="molecule type" value="Genomic_DNA"/>
</dbReference>
<comment type="caution">
    <text evidence="2">The sequence shown here is derived from an EMBL/GenBank/DDBJ whole genome shotgun (WGS) entry which is preliminary data.</text>
</comment>
<name>A0A4Y2SUN1_ARAVE</name>
<evidence type="ECO:0000313" key="2">
    <source>
        <dbReference type="EMBL" id="GBN92044.1"/>
    </source>
</evidence>
<proteinExistence type="predicted"/>
<sequence>MRARIHSQSSADSGFEPSTLRDRSRDLSTRPPQPPYGLTFVCLSIRVYVNALMVFLKKISNSNRKHSRHADKGLGPVLEQHEDYFGRTLVTLRRFQMMRATPGWHPRPGFRTTPGEGVRLIACCVACNGPHTLWIFMNRVSSLSQGRALPLGQCITTFVKSS</sequence>
<protein>
    <submittedName>
        <fullName evidence="2">Uncharacterized protein</fullName>
    </submittedName>
</protein>
<feature type="compositionally biased region" description="Polar residues" evidence="1">
    <location>
        <begin position="1"/>
        <end position="12"/>
    </location>
</feature>
<feature type="region of interest" description="Disordered" evidence="1">
    <location>
        <begin position="1"/>
        <end position="31"/>
    </location>
</feature>
<evidence type="ECO:0000256" key="1">
    <source>
        <dbReference type="SAM" id="MobiDB-lite"/>
    </source>
</evidence>
<keyword evidence="3" id="KW-1185">Reference proteome</keyword>
<feature type="compositionally biased region" description="Basic and acidic residues" evidence="1">
    <location>
        <begin position="19"/>
        <end position="28"/>
    </location>
</feature>
<dbReference type="AlphaFoldDB" id="A0A4Y2SUN1"/>
<gene>
    <name evidence="2" type="ORF">AVEN_246945_1</name>
</gene>
<organism evidence="2 3">
    <name type="scientific">Araneus ventricosus</name>
    <name type="common">Orbweaver spider</name>
    <name type="synonym">Epeira ventricosa</name>
    <dbReference type="NCBI Taxonomy" id="182803"/>
    <lineage>
        <taxon>Eukaryota</taxon>
        <taxon>Metazoa</taxon>
        <taxon>Ecdysozoa</taxon>
        <taxon>Arthropoda</taxon>
        <taxon>Chelicerata</taxon>
        <taxon>Arachnida</taxon>
        <taxon>Araneae</taxon>
        <taxon>Araneomorphae</taxon>
        <taxon>Entelegynae</taxon>
        <taxon>Araneoidea</taxon>
        <taxon>Araneidae</taxon>
        <taxon>Araneus</taxon>
    </lineage>
</organism>
<dbReference type="Proteomes" id="UP000499080">
    <property type="component" value="Unassembled WGS sequence"/>
</dbReference>